<organism evidence="2 4">
    <name type="scientific">Streptococcus iniae</name>
    <name type="common">Streptococcus shiloi</name>
    <dbReference type="NCBI Taxonomy" id="1346"/>
    <lineage>
        <taxon>Bacteria</taxon>
        <taxon>Bacillati</taxon>
        <taxon>Bacillota</taxon>
        <taxon>Bacilli</taxon>
        <taxon>Lactobacillales</taxon>
        <taxon>Streptococcaceae</taxon>
        <taxon>Streptococcus</taxon>
    </lineage>
</organism>
<dbReference type="PANTHER" id="PTHR11669:SF8">
    <property type="entry name" value="DNA POLYMERASE III SUBUNIT DELTA"/>
    <property type="match status" value="1"/>
</dbReference>
<dbReference type="STRING" id="1346.BMF34_07200"/>
<keyword evidence="2" id="KW-0808">Transferase</keyword>
<reference evidence="2 4" key="2">
    <citation type="submission" date="2018-06" db="EMBL/GenBank/DDBJ databases">
        <title>Mutators as drivers of adaptation in pathogenic bacteria and a risk factor for host jumps and vaccine escape.</title>
        <authorList>
            <person name="Barnes A.C."/>
            <person name="Silayeva O."/>
        </authorList>
    </citation>
    <scope>NUCLEOTIDE SEQUENCE [LARGE SCALE GENOMIC DNA]</scope>
    <source>
        <strain evidence="2 4">QMA0445</strain>
    </source>
</reference>
<dbReference type="EMBL" id="QLQD01000065">
    <property type="protein sequence ID" value="RLU55967.1"/>
    <property type="molecule type" value="Genomic_DNA"/>
</dbReference>
<dbReference type="SUPFAM" id="SSF52540">
    <property type="entry name" value="P-loop containing nucleoside triphosphate hydrolases"/>
    <property type="match status" value="1"/>
</dbReference>
<evidence type="ECO:0000313" key="4">
    <source>
        <dbReference type="Proteomes" id="UP000269148"/>
    </source>
</evidence>
<accession>A0A1J0N038</accession>
<gene>
    <name evidence="2" type="ORF">DIY07_07355</name>
    <name evidence="1" type="ORF">DQ08_07170</name>
</gene>
<dbReference type="AlphaFoldDB" id="A0A1J0N038"/>
<dbReference type="KEGG" id="siz:SI82_07275"/>
<dbReference type="SMR" id="A0A1J0N038"/>
<dbReference type="InterPro" id="IPR050238">
    <property type="entry name" value="DNA_Rep/Repair_Clamp_Loader"/>
</dbReference>
<dbReference type="PANTHER" id="PTHR11669">
    <property type="entry name" value="REPLICATION FACTOR C / DNA POLYMERASE III GAMMA-TAU SUBUNIT"/>
    <property type="match status" value="1"/>
</dbReference>
<reference evidence="1 3" key="1">
    <citation type="journal article" date="2014" name="Genome Announc.">
        <title>Complete Genome Sequence of a Virulent Strain, Streptococcus iniae ISET0901, Isolated from Diseased Tilapia.</title>
        <authorList>
            <person name="Pridgeon J.W."/>
            <person name="Zhang D."/>
            <person name="Zhang L."/>
        </authorList>
    </citation>
    <scope>NUCLEOTIDE SEQUENCE [LARGE SCALE GENOMIC DNA]</scope>
    <source>
        <strain evidence="1 3">ISET0901</strain>
    </source>
</reference>
<evidence type="ECO:0000313" key="2">
    <source>
        <dbReference type="EMBL" id="RLU55967.1"/>
    </source>
</evidence>
<dbReference type="Proteomes" id="UP000025245">
    <property type="component" value="Chromosome"/>
</dbReference>
<dbReference type="KEGG" id="siq:DQ08_07170"/>
<dbReference type="eggNOG" id="COG0470">
    <property type="taxonomic scope" value="Bacteria"/>
</dbReference>
<name>A0A1J0N038_STRIN</name>
<sequence length="291" mass="33326">MLIEEMAPKSYASFCDILQKNRLHHAYLFSGDYANFDMALFLAKACFCDNLQNHLPCLNCRTCQLIEANDFSDVTILEPLGQVIKTDTVKEMMKNFSQTGYESKNQVFIIRDCDKMHVNAANSLLKYIEEPQSNSYIFLLTNDQSQVLPTIKSRTQIFHFPKDEAFLSLEAQKLGLLKSQADLLAKLAKNPQELEKFAQDNKCLELISLSQKFASLLLTDTNLAYLEVSRLAAQATEKSDQDFVLKCLTNQLAKDYSQQKAIRYLQGLYQARLMWQSNVNFQNALEYMVMS</sequence>
<dbReference type="GO" id="GO:0006261">
    <property type="term" value="P:DNA-templated DNA replication"/>
    <property type="evidence" value="ECO:0007669"/>
    <property type="project" value="TreeGrafter"/>
</dbReference>
<dbReference type="GeneID" id="35765441"/>
<protein>
    <submittedName>
        <fullName evidence="2">DNA polymerase III subunit delta</fullName>
        <ecNumber evidence="2">2.7.7.7</ecNumber>
    </submittedName>
</protein>
<keyword evidence="2" id="KW-0548">Nucleotidyltransferase</keyword>
<dbReference type="EC" id="2.7.7.7" evidence="2"/>
<dbReference type="EMBL" id="CP007586">
    <property type="protein sequence ID" value="AHY16231.1"/>
    <property type="molecule type" value="Genomic_DNA"/>
</dbReference>
<dbReference type="Proteomes" id="UP000269148">
    <property type="component" value="Unassembled WGS sequence"/>
</dbReference>
<dbReference type="NCBIfam" id="NF005581">
    <property type="entry name" value="PRK07276.1"/>
    <property type="match status" value="1"/>
</dbReference>
<dbReference type="GO" id="GO:0003887">
    <property type="term" value="F:DNA-directed DNA polymerase activity"/>
    <property type="evidence" value="ECO:0007669"/>
    <property type="project" value="UniProtKB-EC"/>
</dbReference>
<proteinExistence type="predicted"/>
<evidence type="ECO:0000313" key="1">
    <source>
        <dbReference type="EMBL" id="AHY16231.1"/>
    </source>
</evidence>
<dbReference type="Pfam" id="PF13177">
    <property type="entry name" value="DNA_pol3_delta2"/>
    <property type="match status" value="1"/>
</dbReference>
<dbReference type="OrthoDB" id="9810148at2"/>
<dbReference type="RefSeq" id="WP_003101528.1">
    <property type="nucleotide sequence ID" value="NZ_CP010783.1"/>
</dbReference>
<dbReference type="InterPro" id="IPR027417">
    <property type="entry name" value="P-loop_NTPase"/>
</dbReference>
<dbReference type="KEGG" id="sio:DW64_07155"/>
<evidence type="ECO:0000313" key="3">
    <source>
        <dbReference type="Proteomes" id="UP000025245"/>
    </source>
</evidence>
<dbReference type="Gene3D" id="3.40.50.300">
    <property type="entry name" value="P-loop containing nucleotide triphosphate hydrolases"/>
    <property type="match status" value="1"/>
</dbReference>
<keyword evidence="3" id="KW-1185">Reference proteome</keyword>